<reference evidence="8 9" key="1">
    <citation type="submission" date="2018-12" db="EMBL/GenBank/DDBJ databases">
        <authorList>
            <consortium name="Pathogen Informatics"/>
        </authorList>
    </citation>
    <scope>NUCLEOTIDE SEQUENCE [LARGE SCALE GENOMIC DNA]</scope>
    <source>
        <strain evidence="8 9">NCTC3166</strain>
    </source>
</reference>
<dbReference type="Pfam" id="PF05738">
    <property type="entry name" value="Cna_B"/>
    <property type="match status" value="7"/>
</dbReference>
<dbReference type="EMBL" id="LR134266">
    <property type="protein sequence ID" value="VED68036.1"/>
    <property type="molecule type" value="Genomic_DNA"/>
</dbReference>
<organism evidence="8 9">
    <name type="scientific">Streptococcus viridans</name>
    <dbReference type="NCBI Taxonomy" id="78535"/>
    <lineage>
        <taxon>Bacteria</taxon>
        <taxon>Bacillati</taxon>
        <taxon>Bacillota</taxon>
        <taxon>Bacilli</taxon>
        <taxon>Lactobacillales</taxon>
        <taxon>Streptococcaceae</taxon>
        <taxon>Streptococcus</taxon>
    </lineage>
</organism>
<keyword evidence="2" id="KW-0964">Secreted</keyword>
<dbReference type="NCBIfam" id="TIGR01167">
    <property type="entry name" value="LPXTG_anchor"/>
    <property type="match status" value="1"/>
</dbReference>
<name>A0A3S4LSM3_9STRE</name>
<evidence type="ECO:0000256" key="5">
    <source>
        <dbReference type="SAM" id="MobiDB-lite"/>
    </source>
</evidence>
<accession>A0A3S4LSM3</accession>
<dbReference type="Gene3D" id="2.60.40.1140">
    <property type="entry name" value="Collagen-binding surface protein Cna, B-type domain"/>
    <property type="match status" value="7"/>
</dbReference>
<feature type="transmembrane region" description="Helical" evidence="6">
    <location>
        <begin position="1753"/>
        <end position="1772"/>
    </location>
</feature>
<evidence type="ECO:0000313" key="8">
    <source>
        <dbReference type="EMBL" id="VED68036.1"/>
    </source>
</evidence>
<keyword evidence="1" id="KW-0134">Cell wall</keyword>
<dbReference type="Proteomes" id="UP000270025">
    <property type="component" value="Chromosome"/>
</dbReference>
<sequence length="1777" mass="197123">MKKRPSLWTTFLKKGFALFTILMMLGQLGQGAVTALAQELAVGDNGALDVSLLYGDKQEHPGGMAYTTSDTMSGYIQITPKNLTTDLDDVVVNLVLPGKYLDEVNVPEFNSSSQHDAPSVTKVGDDYHVSLHFTNYQKSEVLTLPFIAKFKLGLPPTNYSMDITGTLNINGAETAINSITWKPQYKDYTLTKFVNQNYDATMSRDYAEASPGIVTGADGKKYIEKATSVPFAFLLDGMRGQYNGSYRQLESATITDKLPTYTDKDGKTRTAVLDTEKSEGWVDNGDGTVSKTFVANPNSNLSSYHSEFMQQIQDKSFLYLKFPDLVMEKDQTLEDVLVKDLTNTATVVGIPAERGEGEPDVRAEDSLIFRLTSRDLEGKGAFAKQAEGNVYDSTDYKAANYKWLLKYNNITPFAQKNIVFYDEQVDSRLKFTKIEYARMLIGIYGNGPLINQYVKRIILTMEDGSTKEIQPEADKDGFGSTDLTKYGTVVGWRLEMKDDFELPSGQGIYISTYTAFKDPEKTHIDQNDESKNAYENTGRITYKTQSGADRDQSAKWQFKLLPLTENVELTKNTDYNNVQFTDGKTIRFALSANNVRLDPGKDYKDLRVIDLFDPNTLDIDFKDLDQYFDKNSTRFSPWNKSYEVIENYHNSGRSALIIHLDQKEFIKRSLETGGQVRLPFIYTKLKGKADGGTFTNHIYMAGEGLWDLETANPNKVAVDSYDLNNNGSTTDKVPHAESNYTIVAAEGVYSRKFIAKNDDLSDASTVTRTFKPGETFNYKLTIKNNTDRPVENTVIYDVLPKVGDVNTLDASARKTEYTVSLRGPITAPEGWTAYYTTDTTVTASTMAQAADRDIWSADVTDFSKVTGIKVVANEGTTIGARSQVDVAVPVVNPSELTDQVKQLMLERTEDNKDNGGRSGVVQAHNQFGYRAKGHEGNRESNTVTSQIFAASFHVKKVDKDDTSKGLAGAEFTLSDATGAVLATQVSDKDGDLSFTTLTEGTYTLKETKAPNNYKLDEAEHAVLVTYDADQQLYHVTIDGEATGSKASPKVIANEKDIHYIDLEASKVWDDQDNVEGLRPEKIEFQLYKNGTAEGKPVALSAGNDWKVTFSALPDKDNDGNVITYTVKEVKVPTHYTADSQEAQFVDGKATITNKRTPETTEVSVKKVWDDAQNQDGLRPSTITVHLLANGEEVQAATLSGEGDTWSHSFTDLPVYKNGQKLVYTVTEDTVANYSTVIDGSTITNTYKPGKTSVTVTKKWTDAENQDGLRPKSIKVQLYANDQKSGKEVELSADNDWTYTFSDLDEKKAGQTVQYTVKETEVPEGYTQTVEATNPGQVVISNTHTPSKTKVQVTKKWDDANNQDGLRPATITVKLYKDGVATDQTLELSEANQWQGTFENLDEKAAGKAIHYTVKEENVPEGYTLSIDDKDPAHPVLTNKHEPAVTQVKVTKKWDDANNQDGLRPKEIRVQLYAGDQKLGKEVVLSAENKWTHTFEKLAEKANGQEIHYSVKEVDVPEGYAVTEESKEKGDIVLTNTHTPSTVDIPVTKIWMDNDNQDGLRPTKITVKLLANGGEVARKDITSETDWKETFTGLPKFKDGKEIVYTLQEENVENYSPSIDQESYTITNTHTPGKTTLSVTKQWDDQEDKDGLRPKSVKVQLYADGKKSGKVIELSAENKWTHTFADLDKNVKGKAVTYTVEEVDVPTGYQVTKTEDGQGNVVLTNKHEPTEPVTPEPKKPGKKVGILPSTGTTISLISLVLAFVVASGAAYLLKKKKK</sequence>
<keyword evidence="6" id="KW-0472">Membrane</keyword>
<keyword evidence="4" id="KW-0572">Peptidoglycan-anchor</keyword>
<dbReference type="RefSeq" id="WP_126404951.1">
    <property type="nucleotide sequence ID" value="NZ_LR134266.1"/>
</dbReference>
<keyword evidence="6" id="KW-0812">Transmembrane</keyword>
<keyword evidence="3" id="KW-0732">Signal</keyword>
<dbReference type="CDD" id="cd00222">
    <property type="entry name" value="CollagenBindB"/>
    <property type="match status" value="7"/>
</dbReference>
<evidence type="ECO:0000256" key="6">
    <source>
        <dbReference type="SAM" id="Phobius"/>
    </source>
</evidence>
<evidence type="ECO:0000259" key="7">
    <source>
        <dbReference type="PROSITE" id="PS50847"/>
    </source>
</evidence>
<dbReference type="InterPro" id="IPR013783">
    <property type="entry name" value="Ig-like_fold"/>
</dbReference>
<dbReference type="SUPFAM" id="SSF49478">
    <property type="entry name" value="Cna protein B-type domain"/>
    <property type="match status" value="8"/>
</dbReference>
<dbReference type="InterPro" id="IPR019931">
    <property type="entry name" value="LPXTG_anchor"/>
</dbReference>
<evidence type="ECO:0000313" key="9">
    <source>
        <dbReference type="Proteomes" id="UP000270025"/>
    </source>
</evidence>
<feature type="region of interest" description="Disordered" evidence="5">
    <location>
        <begin position="1723"/>
        <end position="1743"/>
    </location>
</feature>
<dbReference type="KEGG" id="svf:NCTC3166_01875"/>
<dbReference type="InterPro" id="IPR008454">
    <property type="entry name" value="Collagen-bd_Cna-like_B-typ_dom"/>
</dbReference>
<keyword evidence="9" id="KW-1185">Reference proteome</keyword>
<keyword evidence="6" id="KW-1133">Transmembrane helix</keyword>
<proteinExistence type="predicted"/>
<evidence type="ECO:0000256" key="2">
    <source>
        <dbReference type="ARBA" id="ARBA00022525"/>
    </source>
</evidence>
<feature type="domain" description="Gram-positive cocci surface proteins LPxTG" evidence="7">
    <location>
        <begin position="1746"/>
        <end position="1777"/>
    </location>
</feature>
<dbReference type="InterPro" id="IPR041033">
    <property type="entry name" value="SpaA_PFL_dom_1"/>
</dbReference>
<gene>
    <name evidence="8" type="primary">cna_2</name>
    <name evidence="8" type="ORF">NCTC3166_01875</name>
</gene>
<evidence type="ECO:0000256" key="1">
    <source>
        <dbReference type="ARBA" id="ARBA00022512"/>
    </source>
</evidence>
<evidence type="ECO:0000256" key="4">
    <source>
        <dbReference type="ARBA" id="ARBA00023088"/>
    </source>
</evidence>
<dbReference type="Gene3D" id="2.60.40.10">
    <property type="entry name" value="Immunoglobulins"/>
    <property type="match status" value="1"/>
</dbReference>
<dbReference type="Pfam" id="PF17802">
    <property type="entry name" value="SpaA"/>
    <property type="match status" value="1"/>
</dbReference>
<protein>
    <submittedName>
        <fullName evidence="8">Cna protein B-type domain-containing protein</fullName>
    </submittedName>
</protein>
<dbReference type="PROSITE" id="PS50847">
    <property type="entry name" value="GRAM_POS_ANCHORING"/>
    <property type="match status" value="1"/>
</dbReference>
<evidence type="ECO:0000256" key="3">
    <source>
        <dbReference type="ARBA" id="ARBA00022729"/>
    </source>
</evidence>